<dbReference type="Proteomes" id="UP000032749">
    <property type="component" value="Chromosome"/>
</dbReference>
<dbReference type="InterPro" id="IPR027268">
    <property type="entry name" value="Peptidase_M4/M1_CTD_sf"/>
</dbReference>
<organism evidence="2 3">
    <name type="scientific">Oleispira antarctica RB-8</name>
    <dbReference type="NCBI Taxonomy" id="698738"/>
    <lineage>
        <taxon>Bacteria</taxon>
        <taxon>Pseudomonadati</taxon>
        <taxon>Pseudomonadota</taxon>
        <taxon>Gammaproteobacteria</taxon>
        <taxon>Oceanospirillales</taxon>
        <taxon>Oceanospirillaceae</taxon>
        <taxon>Oleispira</taxon>
    </lineage>
</organism>
<evidence type="ECO:0000313" key="3">
    <source>
        <dbReference type="Proteomes" id="UP000032749"/>
    </source>
</evidence>
<dbReference type="KEGG" id="oai:OLEAN_C28720"/>
<dbReference type="SUPFAM" id="SSF82171">
    <property type="entry name" value="DPP6 N-terminal domain-like"/>
    <property type="match status" value="1"/>
</dbReference>
<sequence length="979" mass="110813">MRILAILSVCILQVMSMPISQANFAAWDKPIAENAATQWRVKESEHFAITYPESNVLMADKALNIAERVHLELVPFFGQAPEQKTQMALVDDFDFSNGWATFFPYAQIRLFSSPPDSVEGLEVNDDWLHTLIRHEYVHVLHQQMARGLPKAMRDVFGNIVLAFPHSMTPSFMLEGLATYLETNNELGYGRLQGSFYRMQMRTEVAADRLKTLGDVAVPLRELPLGMHYLYGSYFYQFLAETYGEKEIQHYLQKYSGEGIPAVMQNHSMSSVIGKDFDQLWEDYHQWLNTTFADQIKLLENSTAQGDVLEIENDRQGLFKDVSNSQGERFYFIDNNGEDNPKLTMYRDGKFAALIDINNVLAVDVNEQNDVVASRIITWADGRSWADLFLLTEGRAEKDWQTLTHKSRLRNVRWLDSDRMIASRKVKGISEFVLLNKQGDLQSLWHGEDETTVVGDFDVSPKGDYLVVAVKRALQGWNLERIDLVKTEPADDAIAFYSIKQWAQITNTKAIENSPQILADGRILFSADYDGIYNIFILNQQSEKLIQLTNMLTGAFEPKLISNAENQRKSQIIFQAYTADGFEFRSIELDDAADLSEFSLADKQGQYNYPKPFSLNVEKSTSEAYSPWSSLKPSWWFPFYSATPEATQVGLTTGGSDVLARHNYSLSLGIDWENELGDISVQYGYDNRYQINFQRSHDYVDVFDDRKPEYIVEQDRWIFARNYIANAYEDQLSLNAAIVVEREGTVARDDLFSVSCLDANVKRHKTCEKTLAGLGLKFDSREGYLNSPGFSAGRYFDLVYESNDVLVGLSDSDYSGGILQGQWQEIFDLPGKRSLSFQVIAAQADKNNEALTVGGDNRSAELGLFGRDDFALRGYASSVQGGHNMNVNRINYSQWLARIDKGWGIWPIGAGDLSANIYVDYGSAWQRGNSPEYLTGVGIDINIEVVAFYNLMMPIRFSLARGLDDELGGNRASIGISLPY</sequence>
<dbReference type="PATRIC" id="fig|698738.3.peg.2982"/>
<reference evidence="2 3" key="1">
    <citation type="journal article" date="2013" name="Nat. Commun.">
        <title>Genome sequence and functional genomic analysis of the oil-degrading bacterium Oleispira antarctica.</title>
        <authorList>
            <person name="Kube M."/>
            <person name="Chernikova T.N."/>
            <person name="Al-Ramahi Y."/>
            <person name="Beloqui A."/>
            <person name="Lopez-Cortez N."/>
            <person name="Guazzaroni M.E."/>
            <person name="Heipieper H.J."/>
            <person name="Klages S."/>
            <person name="Kotsyurbenko O.R."/>
            <person name="Langer I."/>
            <person name="Nechitaylo T.Y."/>
            <person name="Lunsdorf H."/>
            <person name="Fernandez M."/>
            <person name="Juarez S."/>
            <person name="Ciordia S."/>
            <person name="Singer A."/>
            <person name="Kagan O."/>
            <person name="Egorova O."/>
            <person name="Petit P.A."/>
            <person name="Stogios P."/>
            <person name="Kim Y."/>
            <person name="Tchigvintsev A."/>
            <person name="Flick R."/>
            <person name="Denaro R."/>
            <person name="Genovese M."/>
            <person name="Albar J.P."/>
            <person name="Reva O.N."/>
            <person name="Martinez-Gomariz M."/>
            <person name="Tran H."/>
            <person name="Ferrer M."/>
            <person name="Savchenko A."/>
            <person name="Yakunin A.F."/>
            <person name="Yakimov M.M."/>
            <person name="Golyshina O.V."/>
            <person name="Reinhardt R."/>
            <person name="Golyshin P.N."/>
        </authorList>
    </citation>
    <scope>NUCLEOTIDE SEQUENCE [LARGE SCALE GENOMIC DNA]</scope>
</reference>
<proteinExistence type="predicted"/>
<dbReference type="Gene3D" id="2.120.10.30">
    <property type="entry name" value="TolB, C-terminal domain"/>
    <property type="match status" value="1"/>
</dbReference>
<dbReference type="AlphaFoldDB" id="R4YTJ5"/>
<dbReference type="OrthoDB" id="33879at2"/>
<protein>
    <submittedName>
        <fullName evidence="2">Uncharacterized protein</fullName>
    </submittedName>
</protein>
<feature type="signal peptide" evidence="1">
    <location>
        <begin position="1"/>
        <end position="22"/>
    </location>
</feature>
<name>R4YTJ5_OLEAN</name>
<evidence type="ECO:0000256" key="1">
    <source>
        <dbReference type="SAM" id="SignalP"/>
    </source>
</evidence>
<dbReference type="InterPro" id="IPR011042">
    <property type="entry name" value="6-blade_b-propeller_TolB-like"/>
</dbReference>
<dbReference type="HOGENOM" id="CLU_012701_0_0_6"/>
<dbReference type="EMBL" id="FO203512">
    <property type="protein sequence ID" value="CCK77048.1"/>
    <property type="molecule type" value="Genomic_DNA"/>
</dbReference>
<dbReference type="STRING" id="698738.OLEAN_C28720"/>
<evidence type="ECO:0000313" key="2">
    <source>
        <dbReference type="EMBL" id="CCK77048.1"/>
    </source>
</evidence>
<keyword evidence="3" id="KW-1185">Reference proteome</keyword>
<dbReference type="Gene3D" id="2.40.160.50">
    <property type="entry name" value="membrane protein fhac: a member of the omp85/tpsb transporter family"/>
    <property type="match status" value="1"/>
</dbReference>
<feature type="chain" id="PRO_5004383493" evidence="1">
    <location>
        <begin position="23"/>
        <end position="979"/>
    </location>
</feature>
<dbReference type="Gene3D" id="1.10.390.10">
    <property type="entry name" value="Neutral Protease Domain 2"/>
    <property type="match status" value="1"/>
</dbReference>
<gene>
    <name evidence="2" type="ORF">OLEAN_C28720</name>
</gene>
<keyword evidence="1" id="KW-0732">Signal</keyword>
<accession>R4YTJ5</accession>